<evidence type="ECO:0000313" key="2">
    <source>
        <dbReference type="EMBL" id="MFD1861967.1"/>
    </source>
</evidence>
<accession>A0ABW4QEI8</accession>
<proteinExistence type="predicted"/>
<keyword evidence="3" id="KW-1185">Reference proteome</keyword>
<gene>
    <name evidence="2" type="ORF">ACFSDB_03455</name>
</gene>
<comment type="caution">
    <text evidence="2">The sequence shown here is derived from an EMBL/GenBank/DDBJ whole genome shotgun (WGS) entry which is preliminary data.</text>
</comment>
<dbReference type="PANTHER" id="PTHR43245">
    <property type="entry name" value="BIFUNCTIONAL POLYMYXIN RESISTANCE PROTEIN ARNA"/>
    <property type="match status" value="1"/>
</dbReference>
<feature type="domain" description="NAD-dependent epimerase/dehydratase" evidence="1">
    <location>
        <begin position="45"/>
        <end position="201"/>
    </location>
</feature>
<organism evidence="2 3">
    <name type="scientific">Planococcus chinensis</name>
    <dbReference type="NCBI Taxonomy" id="272917"/>
    <lineage>
        <taxon>Bacteria</taxon>
        <taxon>Bacillati</taxon>
        <taxon>Bacillota</taxon>
        <taxon>Bacilli</taxon>
        <taxon>Bacillales</taxon>
        <taxon>Caryophanaceae</taxon>
        <taxon>Planococcus</taxon>
    </lineage>
</organism>
<dbReference type="Pfam" id="PF01370">
    <property type="entry name" value="Epimerase"/>
    <property type="match status" value="1"/>
</dbReference>
<sequence>MKVLITGENSYAGTQLEKRITELNMNWDIEFISVRNNNWKQVDFSVYDAIYHVAAIVHKKETTESKDLYYKINRDLTHDLAVKAKDEGVKTFVFLSTMAIYGLIGKIGEETIISKDTIPKPTSNYGKSKLEAEQLLNSLQSSEFNVSILRIPMIYGYECPGNYKALSKLAKKTFVFPRIKNKRSFIYIDHLSDIVAHLIKNKISGLFLVKNPEDIDTLKMVSEIALNNNRKIYSSYLLGIFIKYFGNNFIITRKMFGNVFYSNNDCVIPNFQFKTISFEESIFLSENFKGNFPLH</sequence>
<dbReference type="RefSeq" id="WP_204890978.1">
    <property type="nucleotide sequence ID" value="NZ_JBHUFW010000004.1"/>
</dbReference>
<dbReference type="EMBL" id="JBHUFW010000004">
    <property type="protein sequence ID" value="MFD1861967.1"/>
    <property type="molecule type" value="Genomic_DNA"/>
</dbReference>
<evidence type="ECO:0000313" key="3">
    <source>
        <dbReference type="Proteomes" id="UP001597273"/>
    </source>
</evidence>
<dbReference type="Gene3D" id="3.40.50.720">
    <property type="entry name" value="NAD(P)-binding Rossmann-like Domain"/>
    <property type="match status" value="1"/>
</dbReference>
<dbReference type="SUPFAM" id="SSF51735">
    <property type="entry name" value="NAD(P)-binding Rossmann-fold domains"/>
    <property type="match status" value="1"/>
</dbReference>
<evidence type="ECO:0000259" key="1">
    <source>
        <dbReference type="Pfam" id="PF01370"/>
    </source>
</evidence>
<dbReference type="InterPro" id="IPR050177">
    <property type="entry name" value="Lipid_A_modif_metabolic_enz"/>
</dbReference>
<dbReference type="PANTHER" id="PTHR43245:SF58">
    <property type="entry name" value="BLL5923 PROTEIN"/>
    <property type="match status" value="1"/>
</dbReference>
<protein>
    <submittedName>
        <fullName evidence="2">NAD-dependent epimerase/dehydratase family protein</fullName>
    </submittedName>
</protein>
<reference evidence="3" key="1">
    <citation type="journal article" date="2019" name="Int. J. Syst. Evol. Microbiol.">
        <title>The Global Catalogue of Microorganisms (GCM) 10K type strain sequencing project: providing services to taxonomists for standard genome sequencing and annotation.</title>
        <authorList>
            <consortium name="The Broad Institute Genomics Platform"/>
            <consortium name="The Broad Institute Genome Sequencing Center for Infectious Disease"/>
            <person name="Wu L."/>
            <person name="Ma J."/>
        </authorList>
    </citation>
    <scope>NUCLEOTIDE SEQUENCE [LARGE SCALE GENOMIC DNA]</scope>
    <source>
        <strain evidence="3">CGMCC 1.15475</strain>
    </source>
</reference>
<dbReference type="InterPro" id="IPR036291">
    <property type="entry name" value="NAD(P)-bd_dom_sf"/>
</dbReference>
<dbReference type="InterPro" id="IPR001509">
    <property type="entry name" value="Epimerase_deHydtase"/>
</dbReference>
<name>A0ABW4QEI8_9BACL</name>
<dbReference type="Proteomes" id="UP001597273">
    <property type="component" value="Unassembled WGS sequence"/>
</dbReference>